<evidence type="ECO:0000256" key="1">
    <source>
        <dbReference type="ARBA" id="ARBA00004395"/>
    </source>
</evidence>
<keyword evidence="5 10" id="KW-0653">Protein transport</keyword>
<comment type="function">
    <text evidence="10">Acts as component of the peripheral membrane COG complex that is involved in intra-Golgi protein trafficking. COG is located at the cis-Golgi, and regulates tethering of retrograde intra-Golgi vesicles and possibly a number of other membrane trafficking events.</text>
</comment>
<evidence type="ECO:0000256" key="3">
    <source>
        <dbReference type="ARBA" id="ARBA00020973"/>
    </source>
</evidence>
<feature type="domain" description="Conserved oligomeric complex COG6 N-terminal" evidence="11">
    <location>
        <begin position="56"/>
        <end position="169"/>
    </location>
</feature>
<proteinExistence type="inferred from homology"/>
<dbReference type="PANTHER" id="PTHR21506:SF0">
    <property type="entry name" value="CONSERVED OLIGOMERIC GOLGI COMPLEX SUBUNIT 6"/>
    <property type="match status" value="1"/>
</dbReference>
<dbReference type="HOGENOM" id="CLU_011361_1_0_1"/>
<dbReference type="GO" id="GO:0017119">
    <property type="term" value="C:Golgi transport complex"/>
    <property type="evidence" value="ECO:0007669"/>
    <property type="project" value="UniProtKB-UniRule"/>
</dbReference>
<evidence type="ECO:0000256" key="4">
    <source>
        <dbReference type="ARBA" id="ARBA00022448"/>
    </source>
</evidence>
<keyword evidence="6 10" id="KW-0333">Golgi apparatus</keyword>
<dbReference type="GO" id="GO:0015031">
    <property type="term" value="P:protein transport"/>
    <property type="evidence" value="ECO:0007669"/>
    <property type="project" value="UniProtKB-KW"/>
</dbReference>
<evidence type="ECO:0000256" key="5">
    <source>
        <dbReference type="ARBA" id="ARBA00022927"/>
    </source>
</evidence>
<dbReference type="EMBL" id="JNVN01001741">
    <property type="protein sequence ID" value="KHJ32898.1"/>
    <property type="molecule type" value="Genomic_DNA"/>
</dbReference>
<comment type="similarity">
    <text evidence="2 10">Belongs to the COG6 family.</text>
</comment>
<comment type="function">
    <text evidence="9">Acts as a component of the peripheral membrane COG complex that is involved in intra-Golgi protein trafficking. COG is located at the cis-Golgi, and regulates tethering of retrograde intra-Golgi vesicles and possibly a number of other membrane trafficking events.</text>
</comment>
<evidence type="ECO:0000256" key="6">
    <source>
        <dbReference type="ARBA" id="ARBA00023034"/>
    </source>
</evidence>
<sequence>MTENHLNGHRNSMSMELYESNTGTSSRGQYLLTSKVNSVLSVSYADSDFKDALSILDTRGLNNNSVTRRQLRYDVQKEVIESNGYIIGELGYVSEQLKKIGTTIMCLNQSFKELKSIVSIAHQETSSTLEEASDLLTQKDQVEVKEQLVKAFNAHFILSENDISILSSTAVSVDDEFFNVFYRAKKIQKDCEILLGTENQRLGLEIMEQVTSTLNSAFQKLFRWIQREFKYLNLENPQITSSIRRALRALAERPSLFQRSLDSFAETRESTLSESFYSALSGSSLTGEQGLSVVKPIELTAHDPLRYIGDMLAWIHSATVSEKEALEVLFVTDGAEIAKGIEAGWKKELWSKLSEDEGKAFDFNGTKALNELFDHGFNGVTSVLRQRVGQLIQSHEESITAYKIVNLLNFYHVTFSKLLNEDSDLVRSLSNLEESAYRQFRLLMKDQVANLQLDAQVVPKTFGPPEFLYDSLKQLTAIMKTYETSLASINNREADFKSILDDSFEPFLSRCEEMAADLIIPYSSIFLINSLLTIAKTLSPFSFTKKRLSLIQQNIDKQSRNLVEHQFSYLQEKSGLKPIFHALSSVSNSEQDLRALRTLEPLQRDFLEKVSETLDCFLPSALIDVIENLKFLQDPSLVRMITEKAVEKFCVEFEQVEQKIIAADGIWEQNEDQMKRVPLRTIFPRTSSELRVLLS</sequence>
<evidence type="ECO:0000313" key="14">
    <source>
        <dbReference type="Proteomes" id="UP000030854"/>
    </source>
</evidence>
<comment type="subunit">
    <text evidence="10">Component of the conserved oligomeric Golgi complex.</text>
</comment>
<feature type="domain" description="Conserved Oligomeric Golgi complex subunit 6 C-terminal" evidence="12">
    <location>
        <begin position="200"/>
        <end position="694"/>
    </location>
</feature>
<keyword evidence="14" id="KW-1185">Reference proteome</keyword>
<dbReference type="InterPro" id="IPR010490">
    <property type="entry name" value="COG6"/>
</dbReference>
<evidence type="ECO:0000259" key="12">
    <source>
        <dbReference type="Pfam" id="PF20653"/>
    </source>
</evidence>
<dbReference type="PANTHER" id="PTHR21506">
    <property type="entry name" value="COMPONENT OF OLIGOMERIC GOLGI COMPLEX 6"/>
    <property type="match status" value="1"/>
</dbReference>
<accession>A0A0B1P3P6</accession>
<evidence type="ECO:0000256" key="9">
    <source>
        <dbReference type="ARBA" id="ARBA00043873"/>
    </source>
</evidence>
<evidence type="ECO:0000256" key="10">
    <source>
        <dbReference type="RuleBase" id="RU365075"/>
    </source>
</evidence>
<organism evidence="13 14">
    <name type="scientific">Uncinula necator</name>
    <name type="common">Grape powdery mildew</name>
    <dbReference type="NCBI Taxonomy" id="52586"/>
    <lineage>
        <taxon>Eukaryota</taxon>
        <taxon>Fungi</taxon>
        <taxon>Dikarya</taxon>
        <taxon>Ascomycota</taxon>
        <taxon>Pezizomycotina</taxon>
        <taxon>Leotiomycetes</taxon>
        <taxon>Erysiphales</taxon>
        <taxon>Erysiphaceae</taxon>
        <taxon>Erysiphe</taxon>
    </lineage>
</organism>
<dbReference type="STRING" id="52586.A0A0B1P3P6"/>
<dbReference type="InterPro" id="IPR048369">
    <property type="entry name" value="COG6_C"/>
</dbReference>
<dbReference type="Proteomes" id="UP000030854">
    <property type="component" value="Unassembled WGS sequence"/>
</dbReference>
<reference evidence="13 14" key="1">
    <citation type="journal article" date="2014" name="BMC Genomics">
        <title>Adaptive genomic structural variation in the grape powdery mildew pathogen, Erysiphe necator.</title>
        <authorList>
            <person name="Jones L."/>
            <person name="Riaz S."/>
            <person name="Morales-Cruz A."/>
            <person name="Amrine K.C."/>
            <person name="McGuire B."/>
            <person name="Gubler W.D."/>
            <person name="Walker M.A."/>
            <person name="Cantu D."/>
        </authorList>
    </citation>
    <scope>NUCLEOTIDE SEQUENCE [LARGE SCALE GENOMIC DNA]</scope>
    <source>
        <strain evidence="14">c</strain>
    </source>
</reference>
<dbReference type="Pfam" id="PF20653">
    <property type="entry name" value="COG6_C"/>
    <property type="match status" value="1"/>
</dbReference>
<dbReference type="AlphaFoldDB" id="A0A0B1P3P6"/>
<evidence type="ECO:0000259" key="11">
    <source>
        <dbReference type="Pfam" id="PF06419"/>
    </source>
</evidence>
<dbReference type="Pfam" id="PF06419">
    <property type="entry name" value="COG6_N"/>
    <property type="match status" value="1"/>
</dbReference>
<comment type="subcellular location">
    <subcellularLocation>
        <location evidence="1 10">Golgi apparatus membrane</location>
        <topology evidence="1 10">Peripheral membrane protein</topology>
    </subcellularLocation>
</comment>
<comment type="caution">
    <text evidence="13">The sequence shown here is derived from an EMBL/GenBank/DDBJ whole genome shotgun (WGS) entry which is preliminary data.</text>
</comment>
<dbReference type="SMART" id="SM01087">
    <property type="entry name" value="COG6"/>
    <property type="match status" value="1"/>
</dbReference>
<dbReference type="GO" id="GO:0000139">
    <property type="term" value="C:Golgi membrane"/>
    <property type="evidence" value="ECO:0007669"/>
    <property type="project" value="UniProtKB-SubCell"/>
</dbReference>
<evidence type="ECO:0000256" key="7">
    <source>
        <dbReference type="ARBA" id="ARBA00023136"/>
    </source>
</evidence>
<evidence type="ECO:0000256" key="8">
    <source>
        <dbReference type="ARBA" id="ARBA00031348"/>
    </source>
</evidence>
<evidence type="ECO:0000256" key="2">
    <source>
        <dbReference type="ARBA" id="ARBA00011023"/>
    </source>
</evidence>
<dbReference type="GO" id="GO:0006891">
    <property type="term" value="P:intra-Golgi vesicle-mediated transport"/>
    <property type="evidence" value="ECO:0007669"/>
    <property type="project" value="UniProtKB-UniRule"/>
</dbReference>
<evidence type="ECO:0000313" key="13">
    <source>
        <dbReference type="EMBL" id="KHJ32898.1"/>
    </source>
</evidence>
<keyword evidence="7 10" id="KW-0472">Membrane</keyword>
<keyword evidence="4 10" id="KW-0813">Transport</keyword>
<gene>
    <name evidence="13" type="ORF">EV44_g5436</name>
</gene>
<protein>
    <recommendedName>
        <fullName evidence="3 10">Conserved oligomeric Golgi complex subunit 6</fullName>
        <shortName evidence="10">COG complex subunit 6</shortName>
    </recommendedName>
    <alternativeName>
        <fullName evidence="8 10">Component of oligomeric Golgi complex 6</fullName>
    </alternativeName>
</protein>
<dbReference type="InterPro" id="IPR048368">
    <property type="entry name" value="COG6_N"/>
</dbReference>
<dbReference type="OMA" id="HSCLDFF"/>
<name>A0A0B1P3P6_UNCNE</name>